<dbReference type="AlphaFoldDB" id="A0ABD1Y2Q3"/>
<feature type="region of interest" description="Disordered" evidence="1">
    <location>
        <begin position="1"/>
        <end position="27"/>
    </location>
</feature>
<feature type="compositionally biased region" description="Polar residues" evidence="1">
    <location>
        <begin position="8"/>
        <end position="18"/>
    </location>
</feature>
<reference evidence="3 4" key="1">
    <citation type="submission" date="2024-09" db="EMBL/GenBank/DDBJ databases">
        <title>Chromosome-scale assembly of Riccia fluitans.</title>
        <authorList>
            <person name="Paukszto L."/>
            <person name="Sawicki J."/>
            <person name="Karawczyk K."/>
            <person name="Piernik-Szablinska J."/>
            <person name="Szczecinska M."/>
            <person name="Mazdziarz M."/>
        </authorList>
    </citation>
    <scope>NUCLEOTIDE SEQUENCE [LARGE SCALE GENOMIC DNA]</scope>
    <source>
        <strain evidence="3">Rf_01</strain>
        <tissue evidence="3">Aerial parts of the thallus</tissue>
    </source>
</reference>
<evidence type="ECO:0000256" key="2">
    <source>
        <dbReference type="SAM" id="Phobius"/>
    </source>
</evidence>
<accession>A0ABD1Y2Q3</accession>
<feature type="region of interest" description="Disordered" evidence="1">
    <location>
        <begin position="64"/>
        <end position="103"/>
    </location>
</feature>
<keyword evidence="2" id="KW-1133">Transmembrane helix</keyword>
<keyword evidence="2" id="KW-0812">Transmembrane</keyword>
<keyword evidence="4" id="KW-1185">Reference proteome</keyword>
<evidence type="ECO:0000313" key="4">
    <source>
        <dbReference type="Proteomes" id="UP001605036"/>
    </source>
</evidence>
<feature type="compositionally biased region" description="Polar residues" evidence="1">
    <location>
        <begin position="87"/>
        <end position="103"/>
    </location>
</feature>
<dbReference type="PANTHER" id="PTHR33825:SF5">
    <property type="entry name" value="TRANSMEMBRANE PROTEIN"/>
    <property type="match status" value="1"/>
</dbReference>
<comment type="caution">
    <text evidence="3">The sequence shown here is derived from an EMBL/GenBank/DDBJ whole genome shotgun (WGS) entry which is preliminary data.</text>
</comment>
<dbReference type="Proteomes" id="UP001605036">
    <property type="component" value="Unassembled WGS sequence"/>
</dbReference>
<keyword evidence="2" id="KW-0472">Membrane</keyword>
<sequence length="294" mass="32113">MQAHVLQCVSSQNVSHGSPPSRCASKRSPWFLHERKRGTVITMSRKRPQTIRFLAELKRKVSNEGAAAESQTVESSPPVQADESAAAPSSTFTGGSEQNTYSNTGTAVLPPIVMRQMNFTDRHLLLLGLIACATTGALSCILLAAIPTLIAFKKAADSVKRLADTAREELPGTMAAVRLSGMEISDLTMELSDLGQEISEGVRSSSRAVRAAEDGLRRMGSFTSMAMLQERATDQVQLMRPKVALAARSTREALVRARSLLRGLVTLTRLSTWLAQRWRVIRPWKQRSISSRAP</sequence>
<dbReference type="EMBL" id="JBHFFA010000007">
    <property type="protein sequence ID" value="KAL2614038.1"/>
    <property type="molecule type" value="Genomic_DNA"/>
</dbReference>
<evidence type="ECO:0000256" key="1">
    <source>
        <dbReference type="SAM" id="MobiDB-lite"/>
    </source>
</evidence>
<feature type="transmembrane region" description="Helical" evidence="2">
    <location>
        <begin position="124"/>
        <end position="152"/>
    </location>
</feature>
<feature type="compositionally biased region" description="Polar residues" evidence="1">
    <location>
        <begin position="69"/>
        <end position="78"/>
    </location>
</feature>
<protein>
    <submittedName>
        <fullName evidence="3">Uncharacterized protein</fullName>
    </submittedName>
</protein>
<gene>
    <name evidence="3" type="ORF">R1flu_025730</name>
</gene>
<evidence type="ECO:0000313" key="3">
    <source>
        <dbReference type="EMBL" id="KAL2614038.1"/>
    </source>
</evidence>
<proteinExistence type="predicted"/>
<organism evidence="3 4">
    <name type="scientific">Riccia fluitans</name>
    <dbReference type="NCBI Taxonomy" id="41844"/>
    <lineage>
        <taxon>Eukaryota</taxon>
        <taxon>Viridiplantae</taxon>
        <taxon>Streptophyta</taxon>
        <taxon>Embryophyta</taxon>
        <taxon>Marchantiophyta</taxon>
        <taxon>Marchantiopsida</taxon>
        <taxon>Marchantiidae</taxon>
        <taxon>Marchantiales</taxon>
        <taxon>Ricciaceae</taxon>
        <taxon>Riccia</taxon>
    </lineage>
</organism>
<name>A0ABD1Y2Q3_9MARC</name>
<dbReference type="PANTHER" id="PTHR33825">
    <property type="entry name" value="CHITINASE-LIKE PROTEIN"/>
    <property type="match status" value="1"/>
</dbReference>